<protein>
    <recommendedName>
        <fullName evidence="4">DUF5666 domain-containing protein</fullName>
    </recommendedName>
</protein>
<gene>
    <name evidence="2" type="ORF">A2368_01445</name>
</gene>
<evidence type="ECO:0008006" key="4">
    <source>
        <dbReference type="Google" id="ProtNLM"/>
    </source>
</evidence>
<evidence type="ECO:0000256" key="1">
    <source>
        <dbReference type="SAM" id="SignalP"/>
    </source>
</evidence>
<keyword evidence="1" id="KW-0732">Signal</keyword>
<feature type="signal peptide" evidence="1">
    <location>
        <begin position="1"/>
        <end position="19"/>
    </location>
</feature>
<comment type="caution">
    <text evidence="2">The sequence shown here is derived from an EMBL/GenBank/DDBJ whole genome shotgun (WGS) entry which is preliminary data.</text>
</comment>
<dbReference type="Proteomes" id="UP000176682">
    <property type="component" value="Unassembled WGS sequence"/>
</dbReference>
<proteinExistence type="predicted"/>
<evidence type="ECO:0000313" key="3">
    <source>
        <dbReference type="Proteomes" id="UP000176682"/>
    </source>
</evidence>
<dbReference type="EMBL" id="MFAM01000042">
    <property type="protein sequence ID" value="OGD78569.1"/>
    <property type="molecule type" value="Genomic_DNA"/>
</dbReference>
<accession>A0A1F5FFZ3</accession>
<feature type="chain" id="PRO_5009518572" description="DUF5666 domain-containing protein" evidence="1">
    <location>
        <begin position="20"/>
        <end position="103"/>
    </location>
</feature>
<dbReference type="AlphaFoldDB" id="A0A1F5FFZ3"/>
<sequence>MKTKAVLIVIVMLVLASLACSRYQKTVQVEVESVSPQEDNSASILFKYDKADTLVSVRTDGKEVNPGDLITLTCTFRQGAEKDPVELGKPCKLISVVRPPAPQ</sequence>
<dbReference type="PROSITE" id="PS51257">
    <property type="entry name" value="PROKAR_LIPOPROTEIN"/>
    <property type="match status" value="1"/>
</dbReference>
<name>A0A1F5FFZ3_9BACT</name>
<evidence type="ECO:0000313" key="2">
    <source>
        <dbReference type="EMBL" id="OGD78569.1"/>
    </source>
</evidence>
<organism evidence="2 3">
    <name type="scientific">Candidatus Collierbacteria bacterium RIFOXYB1_FULL_49_13</name>
    <dbReference type="NCBI Taxonomy" id="1817728"/>
    <lineage>
        <taxon>Bacteria</taxon>
        <taxon>Candidatus Collieribacteriota</taxon>
    </lineage>
</organism>
<reference evidence="2 3" key="1">
    <citation type="journal article" date="2016" name="Nat. Commun.">
        <title>Thousands of microbial genomes shed light on interconnected biogeochemical processes in an aquifer system.</title>
        <authorList>
            <person name="Anantharaman K."/>
            <person name="Brown C.T."/>
            <person name="Hug L.A."/>
            <person name="Sharon I."/>
            <person name="Castelle C.J."/>
            <person name="Probst A.J."/>
            <person name="Thomas B.C."/>
            <person name="Singh A."/>
            <person name="Wilkins M.J."/>
            <person name="Karaoz U."/>
            <person name="Brodie E.L."/>
            <person name="Williams K.H."/>
            <person name="Hubbard S.S."/>
            <person name="Banfield J.F."/>
        </authorList>
    </citation>
    <scope>NUCLEOTIDE SEQUENCE [LARGE SCALE GENOMIC DNA]</scope>
</reference>